<feature type="transmembrane region" description="Helical" evidence="1">
    <location>
        <begin position="255"/>
        <end position="276"/>
    </location>
</feature>
<evidence type="ECO:0000256" key="1">
    <source>
        <dbReference type="SAM" id="Phobius"/>
    </source>
</evidence>
<evidence type="ECO:0000313" key="3">
    <source>
        <dbReference type="Proteomes" id="UP001589608"/>
    </source>
</evidence>
<keyword evidence="1" id="KW-1133">Transmembrane helix</keyword>
<dbReference type="RefSeq" id="WP_223095046.1">
    <property type="nucleotide sequence ID" value="NZ_CP061913.1"/>
</dbReference>
<organism evidence="2 3">
    <name type="scientific">Dactylosporangium vinaceum</name>
    <dbReference type="NCBI Taxonomy" id="53362"/>
    <lineage>
        <taxon>Bacteria</taxon>
        <taxon>Bacillati</taxon>
        <taxon>Actinomycetota</taxon>
        <taxon>Actinomycetes</taxon>
        <taxon>Micromonosporales</taxon>
        <taxon>Micromonosporaceae</taxon>
        <taxon>Dactylosporangium</taxon>
    </lineage>
</organism>
<feature type="transmembrane region" description="Helical" evidence="1">
    <location>
        <begin position="179"/>
        <end position="198"/>
    </location>
</feature>
<comment type="caution">
    <text evidence="2">The sequence shown here is derived from an EMBL/GenBank/DDBJ whole genome shotgun (WGS) entry which is preliminary data.</text>
</comment>
<gene>
    <name evidence="2" type="ORF">ACFFTR_18775</name>
</gene>
<protein>
    <recommendedName>
        <fullName evidence="4">Integral membrane protein</fullName>
    </recommendedName>
</protein>
<dbReference type="Proteomes" id="UP001589608">
    <property type="component" value="Unassembled WGS sequence"/>
</dbReference>
<keyword evidence="1" id="KW-0812">Transmembrane</keyword>
<proteinExistence type="predicted"/>
<accession>A0ABV5M8I6</accession>
<feature type="transmembrane region" description="Helical" evidence="1">
    <location>
        <begin position="210"/>
        <end position="235"/>
    </location>
</feature>
<evidence type="ECO:0000313" key="2">
    <source>
        <dbReference type="EMBL" id="MFB9445125.1"/>
    </source>
</evidence>
<feature type="transmembrane region" description="Helical" evidence="1">
    <location>
        <begin position="21"/>
        <end position="47"/>
    </location>
</feature>
<sequence length="287" mass="28858">MAAALQADPVRTRITRPGSGARTAAAVVVALTLAALGAGFGALLGWLGAPDLPTDDVAAAIVAPAVPVAADGTAAVVTVSGRLGGLYDYEHPSGAWTWLVGDDDYTAGSVWLTTPAGEDGASTVRMIGDALTAQGWRVTDDPGTGQVSAVHGQLTLRVYSLGDDSSTVLRLSRTQPGRVWPLAVLGYLAGLAAGWLGGRRFAGGPTPARVAGWAGVILLLPGTALTTAGLVHDAVARVADGTPPALWGAYLSSGVRLLSTTGIALLAGAVALAASARVGRSVRKRRS</sequence>
<keyword evidence="3" id="KW-1185">Reference proteome</keyword>
<dbReference type="EMBL" id="JBHMCA010000035">
    <property type="protein sequence ID" value="MFB9445125.1"/>
    <property type="molecule type" value="Genomic_DNA"/>
</dbReference>
<keyword evidence="1" id="KW-0472">Membrane</keyword>
<reference evidence="2 3" key="1">
    <citation type="submission" date="2024-09" db="EMBL/GenBank/DDBJ databases">
        <authorList>
            <person name="Sun Q."/>
            <person name="Mori K."/>
        </authorList>
    </citation>
    <scope>NUCLEOTIDE SEQUENCE [LARGE SCALE GENOMIC DNA]</scope>
    <source>
        <strain evidence="2 3">JCM 3307</strain>
    </source>
</reference>
<name>A0ABV5M8I6_9ACTN</name>
<evidence type="ECO:0008006" key="4">
    <source>
        <dbReference type="Google" id="ProtNLM"/>
    </source>
</evidence>